<dbReference type="SMART" id="SM00382">
    <property type="entry name" value="AAA"/>
    <property type="match status" value="1"/>
</dbReference>
<dbReference type="InterPro" id="IPR003439">
    <property type="entry name" value="ABC_transporter-like_ATP-bd"/>
</dbReference>
<evidence type="ECO:0000313" key="8">
    <source>
        <dbReference type="Proteomes" id="UP000237752"/>
    </source>
</evidence>
<keyword evidence="4 7" id="KW-0067">ATP-binding</keyword>
<dbReference type="RefSeq" id="WP_106348805.1">
    <property type="nucleotide sequence ID" value="NZ_PVUE01000006.1"/>
</dbReference>
<dbReference type="PANTHER" id="PTHR43820:SF4">
    <property type="entry name" value="HIGH-AFFINITY BRANCHED-CHAIN AMINO ACID TRANSPORT ATP-BINDING PROTEIN LIVF"/>
    <property type="match status" value="1"/>
</dbReference>
<evidence type="ECO:0000256" key="4">
    <source>
        <dbReference type="ARBA" id="ARBA00022840"/>
    </source>
</evidence>
<dbReference type="Gene3D" id="3.40.50.300">
    <property type="entry name" value="P-loop containing nucleotide triphosphate hydrolases"/>
    <property type="match status" value="1"/>
</dbReference>
<sequence length="254" mass="27219">MTAQHPDTTADGRASAAHPPILRVDSLTVGYGAIRALIDVSFELQQGEFLGVLGSNGAGKSTLLKTISGLLKPERGSISFGGRSLHGLSAYQIPAVGIAHVPERRRVFPSLSVLDNLRLGGYKVSRADRDAGLEEIFGVFPRLAERRAQLAGSLSGGEQQMLAVGRALMLHPRLLMLDEPSLGLAPVIVEEMFAKLAQIHRDTNVSILLIEQNATQALEVIERGVVLSTGRVTFEGSRSELSGSDFLREAYLGI</sequence>
<evidence type="ECO:0000256" key="3">
    <source>
        <dbReference type="ARBA" id="ARBA00022741"/>
    </source>
</evidence>
<dbReference type="AlphaFoldDB" id="A0A2T1A1A4"/>
<evidence type="ECO:0000256" key="5">
    <source>
        <dbReference type="ARBA" id="ARBA00022970"/>
    </source>
</evidence>
<dbReference type="SUPFAM" id="SSF52540">
    <property type="entry name" value="P-loop containing nucleoside triphosphate hydrolases"/>
    <property type="match status" value="1"/>
</dbReference>
<evidence type="ECO:0000256" key="2">
    <source>
        <dbReference type="ARBA" id="ARBA00022448"/>
    </source>
</evidence>
<keyword evidence="5" id="KW-0029">Amino-acid transport</keyword>
<dbReference type="GO" id="GO:0015658">
    <property type="term" value="F:branched-chain amino acid transmembrane transporter activity"/>
    <property type="evidence" value="ECO:0007669"/>
    <property type="project" value="TreeGrafter"/>
</dbReference>
<dbReference type="InterPro" id="IPR003593">
    <property type="entry name" value="AAA+_ATPase"/>
</dbReference>
<evidence type="ECO:0000259" key="6">
    <source>
        <dbReference type="PROSITE" id="PS50893"/>
    </source>
</evidence>
<dbReference type="EMBL" id="PVUE01000006">
    <property type="protein sequence ID" value="PRZ42314.1"/>
    <property type="molecule type" value="Genomic_DNA"/>
</dbReference>
<dbReference type="InterPro" id="IPR017871">
    <property type="entry name" value="ABC_transporter-like_CS"/>
</dbReference>
<dbReference type="PANTHER" id="PTHR43820">
    <property type="entry name" value="HIGH-AFFINITY BRANCHED-CHAIN AMINO ACID TRANSPORT ATP-BINDING PROTEIN LIVF"/>
    <property type="match status" value="1"/>
</dbReference>
<dbReference type="PROSITE" id="PS50893">
    <property type="entry name" value="ABC_TRANSPORTER_2"/>
    <property type="match status" value="1"/>
</dbReference>
<evidence type="ECO:0000256" key="1">
    <source>
        <dbReference type="ARBA" id="ARBA00005417"/>
    </source>
</evidence>
<gene>
    <name evidence="7" type="ORF">CLV47_106186</name>
</gene>
<dbReference type="InterPro" id="IPR052156">
    <property type="entry name" value="BCAA_Transport_ATP-bd_LivF"/>
</dbReference>
<proteinExistence type="inferred from homology"/>
<comment type="similarity">
    <text evidence="1">Belongs to the ABC transporter superfamily.</text>
</comment>
<name>A0A2T1A1A4_9ACTN</name>
<dbReference type="PROSITE" id="PS00211">
    <property type="entry name" value="ABC_TRANSPORTER_1"/>
    <property type="match status" value="1"/>
</dbReference>
<keyword evidence="3" id="KW-0547">Nucleotide-binding</keyword>
<keyword evidence="2" id="KW-0813">Transport</keyword>
<accession>A0A2T1A1A4</accession>
<dbReference type="Pfam" id="PF00005">
    <property type="entry name" value="ABC_tran"/>
    <property type="match status" value="1"/>
</dbReference>
<feature type="domain" description="ABC transporter" evidence="6">
    <location>
        <begin position="22"/>
        <end position="254"/>
    </location>
</feature>
<dbReference type="InterPro" id="IPR027417">
    <property type="entry name" value="P-loop_NTPase"/>
</dbReference>
<dbReference type="GO" id="GO:0015807">
    <property type="term" value="P:L-amino acid transport"/>
    <property type="evidence" value="ECO:0007669"/>
    <property type="project" value="TreeGrafter"/>
</dbReference>
<evidence type="ECO:0000313" key="7">
    <source>
        <dbReference type="EMBL" id="PRZ42314.1"/>
    </source>
</evidence>
<organism evidence="7 8">
    <name type="scientific">Antricoccus suffuscus</name>
    <dbReference type="NCBI Taxonomy" id="1629062"/>
    <lineage>
        <taxon>Bacteria</taxon>
        <taxon>Bacillati</taxon>
        <taxon>Actinomycetota</taxon>
        <taxon>Actinomycetes</taxon>
        <taxon>Geodermatophilales</taxon>
        <taxon>Antricoccaceae</taxon>
        <taxon>Antricoccus</taxon>
    </lineage>
</organism>
<dbReference type="GO" id="GO:0016887">
    <property type="term" value="F:ATP hydrolysis activity"/>
    <property type="evidence" value="ECO:0007669"/>
    <property type="project" value="InterPro"/>
</dbReference>
<dbReference type="CDD" id="cd03224">
    <property type="entry name" value="ABC_TM1139_LivF_branched"/>
    <property type="match status" value="1"/>
</dbReference>
<dbReference type="OrthoDB" id="9128957at2"/>
<reference evidence="7 8" key="1">
    <citation type="submission" date="2018-03" db="EMBL/GenBank/DDBJ databases">
        <title>Genomic Encyclopedia of Archaeal and Bacterial Type Strains, Phase II (KMG-II): from individual species to whole genera.</title>
        <authorList>
            <person name="Goeker M."/>
        </authorList>
    </citation>
    <scope>NUCLEOTIDE SEQUENCE [LARGE SCALE GENOMIC DNA]</scope>
    <source>
        <strain evidence="7 8">DSM 100065</strain>
    </source>
</reference>
<keyword evidence="8" id="KW-1185">Reference proteome</keyword>
<dbReference type="GO" id="GO:0005524">
    <property type="term" value="F:ATP binding"/>
    <property type="evidence" value="ECO:0007669"/>
    <property type="project" value="UniProtKB-KW"/>
</dbReference>
<dbReference type="Proteomes" id="UP000237752">
    <property type="component" value="Unassembled WGS sequence"/>
</dbReference>
<protein>
    <submittedName>
        <fullName evidence="7">Branched-chain amino acid transport system ATP-binding protein</fullName>
    </submittedName>
</protein>
<comment type="caution">
    <text evidence="7">The sequence shown here is derived from an EMBL/GenBank/DDBJ whole genome shotgun (WGS) entry which is preliminary data.</text>
</comment>